<feature type="compositionally biased region" description="Basic and acidic residues" evidence="1">
    <location>
        <begin position="141"/>
        <end position="150"/>
    </location>
</feature>
<dbReference type="EMBL" id="HBGB01039786">
    <property type="protein sequence ID" value="CAD9068347.1"/>
    <property type="molecule type" value="Transcribed_RNA"/>
</dbReference>
<accession>A0A7S1KAV7</accession>
<organism evidence="2">
    <name type="scientific">Vitrella brassicaformis</name>
    <dbReference type="NCBI Taxonomy" id="1169539"/>
    <lineage>
        <taxon>Eukaryota</taxon>
        <taxon>Sar</taxon>
        <taxon>Alveolata</taxon>
        <taxon>Colpodellida</taxon>
        <taxon>Vitrellaceae</taxon>
        <taxon>Vitrella</taxon>
    </lineage>
</organism>
<feature type="region of interest" description="Disordered" evidence="1">
    <location>
        <begin position="134"/>
        <end position="156"/>
    </location>
</feature>
<feature type="compositionally biased region" description="Polar residues" evidence="1">
    <location>
        <begin position="98"/>
        <end position="107"/>
    </location>
</feature>
<gene>
    <name evidence="2" type="ORF">VBRA1451_LOCUS23421</name>
</gene>
<dbReference type="AlphaFoldDB" id="A0A7S1KAV7"/>
<reference evidence="2" key="1">
    <citation type="submission" date="2021-01" db="EMBL/GenBank/DDBJ databases">
        <authorList>
            <person name="Corre E."/>
            <person name="Pelletier E."/>
            <person name="Niang G."/>
            <person name="Scheremetjew M."/>
            <person name="Finn R."/>
            <person name="Kale V."/>
            <person name="Holt S."/>
            <person name="Cochrane G."/>
            <person name="Meng A."/>
            <person name="Brown T."/>
            <person name="Cohen L."/>
        </authorList>
    </citation>
    <scope>NUCLEOTIDE SEQUENCE</scope>
    <source>
        <strain evidence="2">CCMP3346</strain>
    </source>
</reference>
<evidence type="ECO:0000313" key="2">
    <source>
        <dbReference type="EMBL" id="CAD9068347.1"/>
    </source>
</evidence>
<sequence length="174" mass="19969">MIACNCHSLCNPSIHPFIHQPIPTNQTKRVSTSVCESRKHLREGRFSFLECHIMAHTHTRAHLTVHTSHPGQSGHQNAVTHSLTHERRERKEKRRGTIGSNRTNSQCPLPGQIARPPILILPWWKTATCSMQHARHSTHNNRKDTRERRGQSPKQPLLCHTHMHVCVAQKWLLG</sequence>
<feature type="compositionally biased region" description="Polar residues" evidence="1">
    <location>
        <begin position="66"/>
        <end position="82"/>
    </location>
</feature>
<name>A0A7S1KAV7_9ALVE</name>
<protein>
    <submittedName>
        <fullName evidence="2">Uncharacterized protein</fullName>
    </submittedName>
</protein>
<proteinExistence type="predicted"/>
<feature type="region of interest" description="Disordered" evidence="1">
    <location>
        <begin position="66"/>
        <end position="111"/>
    </location>
</feature>
<evidence type="ECO:0000256" key="1">
    <source>
        <dbReference type="SAM" id="MobiDB-lite"/>
    </source>
</evidence>